<evidence type="ECO:0000313" key="5">
    <source>
        <dbReference type="Proteomes" id="UP000287651"/>
    </source>
</evidence>
<evidence type="ECO:0000313" key="4">
    <source>
        <dbReference type="EMBL" id="RRT80829.1"/>
    </source>
</evidence>
<dbReference type="Proteomes" id="UP000287651">
    <property type="component" value="Unassembled WGS sequence"/>
</dbReference>
<keyword evidence="1" id="KW-0050">Antiport</keyword>
<dbReference type="EMBL" id="AMZH03001052">
    <property type="protein sequence ID" value="RRT80829.1"/>
    <property type="molecule type" value="Genomic_DNA"/>
</dbReference>
<gene>
    <name evidence="4" type="ORF">B296_00006227</name>
</gene>
<proteinExistence type="predicted"/>
<keyword evidence="3" id="KW-1133">Transmembrane helix</keyword>
<reference evidence="4 5" key="1">
    <citation type="journal article" date="2014" name="Agronomy (Basel)">
        <title>A Draft Genome Sequence for Ensete ventricosum, the Drought-Tolerant Tree Against Hunger.</title>
        <authorList>
            <person name="Harrison J."/>
            <person name="Moore K.A."/>
            <person name="Paszkiewicz K."/>
            <person name="Jones T."/>
            <person name="Grant M."/>
            <person name="Ambacheew D."/>
            <person name="Muzemil S."/>
            <person name="Studholme D.J."/>
        </authorList>
    </citation>
    <scope>NUCLEOTIDE SEQUENCE [LARGE SCALE GENOMIC DNA]</scope>
</reference>
<keyword evidence="3" id="KW-0472">Membrane</keyword>
<feature type="transmembrane region" description="Helical" evidence="3">
    <location>
        <begin position="45"/>
        <end position="63"/>
    </location>
</feature>
<dbReference type="AlphaFoldDB" id="A0A427AX49"/>
<protein>
    <submittedName>
        <fullName evidence="4">Uncharacterized protein</fullName>
    </submittedName>
</protein>
<organism evidence="4 5">
    <name type="scientific">Ensete ventricosum</name>
    <name type="common">Abyssinian banana</name>
    <name type="synonym">Musa ensete</name>
    <dbReference type="NCBI Taxonomy" id="4639"/>
    <lineage>
        <taxon>Eukaryota</taxon>
        <taxon>Viridiplantae</taxon>
        <taxon>Streptophyta</taxon>
        <taxon>Embryophyta</taxon>
        <taxon>Tracheophyta</taxon>
        <taxon>Spermatophyta</taxon>
        <taxon>Magnoliopsida</taxon>
        <taxon>Liliopsida</taxon>
        <taxon>Zingiberales</taxon>
        <taxon>Musaceae</taxon>
        <taxon>Ensete</taxon>
    </lineage>
</organism>
<keyword evidence="1" id="KW-0813">Transport</keyword>
<dbReference type="GO" id="GO:0006874">
    <property type="term" value="P:intracellular calcium ion homeostasis"/>
    <property type="evidence" value="ECO:0007669"/>
    <property type="project" value="TreeGrafter"/>
</dbReference>
<sequence>MTIKRDYVHTPSFVPQIYGGATMNNTLCLAVFLALVYVRHLTWDFSAEVLVILMVCIVMGIFTSLRTTFPLWTCFVAFLLYPLALVLVYVLDFVFGWS</sequence>
<accession>A0A427AX49</accession>
<feature type="transmembrane region" description="Helical" evidence="3">
    <location>
        <begin position="69"/>
        <end position="95"/>
    </location>
</feature>
<evidence type="ECO:0000256" key="2">
    <source>
        <dbReference type="ARBA" id="ARBA00023065"/>
    </source>
</evidence>
<dbReference type="InterPro" id="IPR004713">
    <property type="entry name" value="CaH_exchang"/>
</dbReference>
<dbReference type="GO" id="GO:0015369">
    <property type="term" value="F:calcium:proton antiporter activity"/>
    <property type="evidence" value="ECO:0007669"/>
    <property type="project" value="TreeGrafter"/>
</dbReference>
<dbReference type="PANTHER" id="PTHR31503:SF36">
    <property type="entry name" value="SODIUM_CALCIUM EXCHANGER MEMBRANE REGION DOMAIN-CONTAINING PROTEIN"/>
    <property type="match status" value="1"/>
</dbReference>
<name>A0A427AX49_ENSVE</name>
<evidence type="ECO:0000256" key="1">
    <source>
        <dbReference type="ARBA" id="ARBA00022449"/>
    </source>
</evidence>
<dbReference type="PANTHER" id="PTHR31503">
    <property type="entry name" value="VACUOLAR CALCIUM ION TRANSPORTER"/>
    <property type="match status" value="1"/>
</dbReference>
<keyword evidence="2" id="KW-0406">Ion transport</keyword>
<dbReference type="GO" id="GO:0016020">
    <property type="term" value="C:membrane"/>
    <property type="evidence" value="ECO:0007669"/>
    <property type="project" value="InterPro"/>
</dbReference>
<keyword evidence="3" id="KW-0812">Transmembrane</keyword>
<evidence type="ECO:0000256" key="3">
    <source>
        <dbReference type="SAM" id="Phobius"/>
    </source>
</evidence>
<comment type="caution">
    <text evidence="4">The sequence shown here is derived from an EMBL/GenBank/DDBJ whole genome shotgun (WGS) entry which is preliminary data.</text>
</comment>
<feature type="transmembrane region" description="Helical" evidence="3">
    <location>
        <begin position="17"/>
        <end position="38"/>
    </location>
</feature>